<dbReference type="FunFam" id="3.30.950.10:FF:000001">
    <property type="entry name" value="Siroheme synthase"/>
    <property type="match status" value="1"/>
</dbReference>
<dbReference type="Pfam" id="PF00590">
    <property type="entry name" value="TP_methylase"/>
    <property type="match status" value="1"/>
</dbReference>
<evidence type="ECO:0000256" key="3">
    <source>
        <dbReference type="ARBA" id="ARBA00022603"/>
    </source>
</evidence>
<dbReference type="FunFam" id="3.40.1010.10:FF:000001">
    <property type="entry name" value="Siroheme synthase"/>
    <property type="match status" value="1"/>
</dbReference>
<evidence type="ECO:0000256" key="6">
    <source>
        <dbReference type="ARBA" id="ARBA00023244"/>
    </source>
</evidence>
<dbReference type="InterPro" id="IPR014777">
    <property type="entry name" value="4pyrrole_Mease_sub1"/>
</dbReference>
<dbReference type="NCBIfam" id="TIGR01469">
    <property type="entry name" value="cobA_cysG_Cterm"/>
    <property type="match status" value="1"/>
</dbReference>
<dbReference type="Gene3D" id="3.30.950.10">
    <property type="entry name" value="Methyltransferase, Cobalt-precorrin-4 Transmethylase, Domain 2"/>
    <property type="match status" value="1"/>
</dbReference>
<keyword evidence="10" id="KW-1185">Reference proteome</keyword>
<dbReference type="InterPro" id="IPR014776">
    <property type="entry name" value="4pyrrole_Mease_sub2"/>
</dbReference>
<dbReference type="RefSeq" id="WP_214420459.1">
    <property type="nucleotide sequence ID" value="NZ_CP075546.1"/>
</dbReference>
<keyword evidence="5" id="KW-0949">S-adenosyl-L-methionine</keyword>
<dbReference type="AlphaFoldDB" id="A0A8E7EK10"/>
<comment type="subunit">
    <text evidence="1">Homodimer.</text>
</comment>
<dbReference type="InterPro" id="IPR003043">
    <property type="entry name" value="Uropor_MeTrfase_CS"/>
</dbReference>
<dbReference type="PANTHER" id="PTHR45790:SF3">
    <property type="entry name" value="S-ADENOSYL-L-METHIONINE-DEPENDENT UROPORPHYRINOGEN III METHYLTRANSFERASE, CHLOROPLASTIC"/>
    <property type="match status" value="1"/>
</dbReference>
<dbReference type="InterPro" id="IPR000878">
    <property type="entry name" value="4pyrrol_Mease"/>
</dbReference>
<dbReference type="KEGG" id="mrtj:KHC33_03890"/>
<dbReference type="Proteomes" id="UP000680656">
    <property type="component" value="Chromosome"/>
</dbReference>
<evidence type="ECO:0000256" key="1">
    <source>
        <dbReference type="ARBA" id="ARBA00011738"/>
    </source>
</evidence>
<dbReference type="GO" id="GO:0004851">
    <property type="term" value="F:uroporphyrin-III C-methyltransferase activity"/>
    <property type="evidence" value="ECO:0007669"/>
    <property type="project" value="UniProtKB-EC"/>
</dbReference>
<reference evidence="9 10" key="1">
    <citation type="submission" date="2021-05" db="EMBL/GenBank/DDBJ databases">
        <title>A novel Methanospirillum isolate from a pyrite-forming mixed culture.</title>
        <authorList>
            <person name="Bunk B."/>
            <person name="Sproer C."/>
            <person name="Spring S."/>
            <person name="Pester M."/>
        </authorList>
    </citation>
    <scope>NUCLEOTIDE SEQUENCE [LARGE SCALE GENOMIC DNA]</scope>
    <source>
        <strain evidence="9 10">J.3.6.1-F.2.7.3</strain>
    </source>
</reference>
<gene>
    <name evidence="9" type="primary">cobA</name>
    <name evidence="9" type="ORF">KHC33_03890</name>
</gene>
<dbReference type="NCBIfam" id="NF004790">
    <property type="entry name" value="PRK06136.1"/>
    <property type="match status" value="1"/>
</dbReference>
<evidence type="ECO:0000256" key="5">
    <source>
        <dbReference type="ARBA" id="ARBA00022691"/>
    </source>
</evidence>
<proteinExistence type="inferred from homology"/>
<dbReference type="PROSITE" id="PS00840">
    <property type="entry name" value="SUMT_2"/>
    <property type="match status" value="1"/>
</dbReference>
<comment type="similarity">
    <text evidence="7">Belongs to the precorrin methyltransferase family.</text>
</comment>
<keyword evidence="3 7" id="KW-0489">Methyltransferase</keyword>
<dbReference type="GO" id="GO:0019354">
    <property type="term" value="P:siroheme biosynthetic process"/>
    <property type="evidence" value="ECO:0007669"/>
    <property type="project" value="InterPro"/>
</dbReference>
<dbReference type="InterPro" id="IPR050161">
    <property type="entry name" value="Siro_Cobalamin_biosynth"/>
</dbReference>
<protein>
    <recommendedName>
        <fullName evidence="2">uroporphyrinogen-III C-methyltransferase</fullName>
        <ecNumber evidence="2">2.1.1.107</ecNumber>
    </recommendedName>
</protein>
<dbReference type="GeneID" id="65096296"/>
<dbReference type="GO" id="GO:0032259">
    <property type="term" value="P:methylation"/>
    <property type="evidence" value="ECO:0007669"/>
    <property type="project" value="UniProtKB-KW"/>
</dbReference>
<dbReference type="InterPro" id="IPR006366">
    <property type="entry name" value="CobA/CysG_C"/>
</dbReference>
<organism evidence="9 10">
    <name type="scientific">Methanospirillum purgamenti</name>
    <dbReference type="NCBI Taxonomy" id="2834276"/>
    <lineage>
        <taxon>Archaea</taxon>
        <taxon>Methanobacteriati</taxon>
        <taxon>Methanobacteriota</taxon>
        <taxon>Stenosarchaea group</taxon>
        <taxon>Methanomicrobia</taxon>
        <taxon>Methanomicrobiales</taxon>
        <taxon>Methanospirillaceae</taxon>
        <taxon>Methanospirillum</taxon>
    </lineage>
</organism>
<evidence type="ECO:0000256" key="7">
    <source>
        <dbReference type="RuleBase" id="RU003960"/>
    </source>
</evidence>
<keyword evidence="4 7" id="KW-0808">Transferase</keyword>
<evidence type="ECO:0000313" key="10">
    <source>
        <dbReference type="Proteomes" id="UP000680656"/>
    </source>
</evidence>
<dbReference type="EMBL" id="CP075546">
    <property type="protein sequence ID" value="QVV89669.1"/>
    <property type="molecule type" value="Genomic_DNA"/>
</dbReference>
<feature type="domain" description="Tetrapyrrole methylase" evidence="8">
    <location>
        <begin position="6"/>
        <end position="218"/>
    </location>
</feature>
<dbReference type="CDD" id="cd11642">
    <property type="entry name" value="SUMT"/>
    <property type="match status" value="1"/>
</dbReference>
<evidence type="ECO:0000256" key="4">
    <source>
        <dbReference type="ARBA" id="ARBA00022679"/>
    </source>
</evidence>
<dbReference type="Gene3D" id="3.40.1010.10">
    <property type="entry name" value="Cobalt-precorrin-4 Transmethylase, Domain 1"/>
    <property type="match status" value="1"/>
</dbReference>
<keyword evidence="6" id="KW-0627">Porphyrin biosynthesis</keyword>
<dbReference type="SUPFAM" id="SSF53790">
    <property type="entry name" value="Tetrapyrrole methylase"/>
    <property type="match status" value="1"/>
</dbReference>
<name>A0A8E7EK10_9EURY</name>
<dbReference type="InterPro" id="IPR035996">
    <property type="entry name" value="4pyrrol_Methylase_sf"/>
</dbReference>
<sequence length="250" mass="27170">MDKKGTVYLVGSGPGGLSLMTKRAREVLDLADVILYDQLPGDEILASLPAHAEKVDVGKYGDHHTREQDEIEQLMVSYAEQGRSVVRLKGGDPFLFGRGGEELETLRAHNISVEVVPGVTSAIAVPASVGIPVTHRKFASQVTILTGNEDPTKEESAIDWDWLAKSRGTIVILMGVKNLRKIAKFLVDHGMNAATPVAVIERGLRPDQRETIGTLETIAERAQERKVRPPAVIVIGGVVSLYTGEHVIPW</sequence>
<evidence type="ECO:0000259" key="8">
    <source>
        <dbReference type="Pfam" id="PF00590"/>
    </source>
</evidence>
<evidence type="ECO:0000313" key="9">
    <source>
        <dbReference type="EMBL" id="QVV89669.1"/>
    </source>
</evidence>
<evidence type="ECO:0000256" key="2">
    <source>
        <dbReference type="ARBA" id="ARBA00012162"/>
    </source>
</evidence>
<dbReference type="EC" id="2.1.1.107" evidence="2"/>
<dbReference type="PANTHER" id="PTHR45790">
    <property type="entry name" value="SIROHEME SYNTHASE-RELATED"/>
    <property type="match status" value="1"/>
</dbReference>
<accession>A0A8E7EK10</accession>